<evidence type="ECO:0000256" key="6">
    <source>
        <dbReference type="ARBA" id="ARBA00022692"/>
    </source>
</evidence>
<evidence type="ECO:0000256" key="5">
    <source>
        <dbReference type="ARBA" id="ARBA00022640"/>
    </source>
</evidence>
<keyword evidence="5" id="KW-0934">Plastid</keyword>
<comment type="subcellular location">
    <subcellularLocation>
        <location evidence="1">Membrane</location>
        <topology evidence="1">Multi-pass membrane protein</topology>
    </subcellularLocation>
    <subcellularLocation>
        <location evidence="2">Plastid</location>
        <location evidence="2">Chloroplast</location>
    </subcellularLocation>
</comment>
<feature type="compositionally biased region" description="Polar residues" evidence="11">
    <location>
        <begin position="305"/>
        <end position="327"/>
    </location>
</feature>
<dbReference type="SUPFAM" id="SSF103511">
    <property type="entry name" value="Chlorophyll a-b binding protein"/>
    <property type="match status" value="2"/>
</dbReference>
<feature type="compositionally biased region" description="Low complexity" evidence="11">
    <location>
        <begin position="390"/>
        <end position="400"/>
    </location>
</feature>
<dbReference type="OrthoDB" id="40241at2759"/>
<keyword evidence="7" id="KW-1133">Transmembrane helix</keyword>
<name>A0A1Z5KG30_FISSO</name>
<evidence type="ECO:0000256" key="3">
    <source>
        <dbReference type="ARBA" id="ARBA00005933"/>
    </source>
</evidence>
<gene>
    <name evidence="12" type="ORF">FisN_10Lh248</name>
</gene>
<dbReference type="InterPro" id="IPR022796">
    <property type="entry name" value="Chloroa_b-bind"/>
</dbReference>
<dbReference type="Pfam" id="PF00504">
    <property type="entry name" value="Chloroa_b-bind"/>
    <property type="match status" value="1"/>
</dbReference>
<dbReference type="AlphaFoldDB" id="A0A1Z5KG30"/>
<keyword evidence="13" id="KW-1185">Reference proteome</keyword>
<comment type="caution">
    <text evidence="12">The sequence shown here is derived from an EMBL/GenBank/DDBJ whole genome shotgun (WGS) entry which is preliminary data.</text>
</comment>
<dbReference type="GO" id="GO:0009507">
    <property type="term" value="C:chloroplast"/>
    <property type="evidence" value="ECO:0007669"/>
    <property type="project" value="UniProtKB-SubCell"/>
</dbReference>
<feature type="compositionally biased region" description="Pro residues" evidence="11">
    <location>
        <begin position="351"/>
        <end position="365"/>
    </location>
</feature>
<feature type="region of interest" description="Disordered" evidence="11">
    <location>
        <begin position="122"/>
        <end position="142"/>
    </location>
</feature>
<evidence type="ECO:0000256" key="4">
    <source>
        <dbReference type="ARBA" id="ARBA00022528"/>
    </source>
</evidence>
<feature type="region of interest" description="Disordered" evidence="11">
    <location>
        <begin position="460"/>
        <end position="479"/>
    </location>
</feature>
<evidence type="ECO:0000256" key="11">
    <source>
        <dbReference type="SAM" id="MobiDB-lite"/>
    </source>
</evidence>
<evidence type="ECO:0000313" key="12">
    <source>
        <dbReference type="EMBL" id="GAX25052.1"/>
    </source>
</evidence>
<comment type="similarity">
    <text evidence="3">Belongs to the fucoxanthin chlorophyll protein family.</text>
</comment>
<evidence type="ECO:0000256" key="7">
    <source>
        <dbReference type="ARBA" id="ARBA00022989"/>
    </source>
</evidence>
<dbReference type="GO" id="GO:0030076">
    <property type="term" value="C:light-harvesting complex"/>
    <property type="evidence" value="ECO:0007669"/>
    <property type="project" value="UniProtKB-KW"/>
</dbReference>
<feature type="compositionally biased region" description="Polar residues" evidence="11">
    <location>
        <begin position="568"/>
        <end position="585"/>
    </location>
</feature>
<feature type="region of interest" description="Disordered" evidence="11">
    <location>
        <begin position="523"/>
        <end position="635"/>
    </location>
</feature>
<reference evidence="12 13" key="1">
    <citation type="journal article" date="2015" name="Plant Cell">
        <title>Oil accumulation by the oleaginous diatom Fistulifera solaris as revealed by the genome and transcriptome.</title>
        <authorList>
            <person name="Tanaka T."/>
            <person name="Maeda Y."/>
            <person name="Veluchamy A."/>
            <person name="Tanaka M."/>
            <person name="Abida H."/>
            <person name="Marechal E."/>
            <person name="Bowler C."/>
            <person name="Muto M."/>
            <person name="Sunaga Y."/>
            <person name="Tanaka M."/>
            <person name="Yoshino T."/>
            <person name="Taniguchi T."/>
            <person name="Fukuda Y."/>
            <person name="Nemoto M."/>
            <person name="Matsumoto M."/>
            <person name="Wong P.S."/>
            <person name="Aburatani S."/>
            <person name="Fujibuchi W."/>
        </authorList>
    </citation>
    <scope>NUCLEOTIDE SEQUENCE [LARGE SCALE GENOMIC DNA]</scope>
    <source>
        <strain evidence="12 13">JPCC DA0580</strain>
    </source>
</reference>
<feature type="compositionally biased region" description="Polar residues" evidence="11">
    <location>
        <begin position="402"/>
        <end position="418"/>
    </location>
</feature>
<dbReference type="EMBL" id="BDSP01000219">
    <property type="protein sequence ID" value="GAX25052.1"/>
    <property type="molecule type" value="Genomic_DNA"/>
</dbReference>
<comment type="similarity">
    <text evidence="10">Belongs to the ELIP/psbS family.</text>
</comment>
<dbReference type="GO" id="GO:0016020">
    <property type="term" value="C:membrane"/>
    <property type="evidence" value="ECO:0007669"/>
    <property type="project" value="UniProtKB-SubCell"/>
</dbReference>
<accession>A0A1Z5KG30</accession>
<organism evidence="12 13">
    <name type="scientific">Fistulifera solaris</name>
    <name type="common">Oleaginous diatom</name>
    <dbReference type="NCBI Taxonomy" id="1519565"/>
    <lineage>
        <taxon>Eukaryota</taxon>
        <taxon>Sar</taxon>
        <taxon>Stramenopiles</taxon>
        <taxon>Ochrophyta</taxon>
        <taxon>Bacillariophyta</taxon>
        <taxon>Bacillariophyceae</taxon>
        <taxon>Bacillariophycidae</taxon>
        <taxon>Naviculales</taxon>
        <taxon>Naviculaceae</taxon>
        <taxon>Fistulifera</taxon>
    </lineage>
</organism>
<feature type="compositionally biased region" description="Polar residues" evidence="11">
    <location>
        <begin position="460"/>
        <end position="476"/>
    </location>
</feature>
<evidence type="ECO:0000256" key="8">
    <source>
        <dbReference type="ARBA" id="ARBA00023136"/>
    </source>
</evidence>
<feature type="compositionally biased region" description="Polar residues" evidence="11">
    <location>
        <begin position="338"/>
        <end position="350"/>
    </location>
</feature>
<dbReference type="PANTHER" id="PTHR14154">
    <property type="entry name" value="UPF0041 BRAIN PROTEIN 44-RELATED"/>
    <property type="match status" value="1"/>
</dbReference>
<dbReference type="InParanoid" id="A0A1Z5KG30"/>
<evidence type="ECO:0000256" key="1">
    <source>
        <dbReference type="ARBA" id="ARBA00004141"/>
    </source>
</evidence>
<dbReference type="Gene3D" id="1.10.3460.10">
    <property type="entry name" value="Chlorophyll a/b binding protein domain"/>
    <property type="match status" value="1"/>
</dbReference>
<sequence>MASDSPEDPESELFDFLKSIVERPIDWNVNEPGKSPFGFDKNAELWNGRIAQISFVWIFLQEWIQGKGVLQSIVEGDLASNISLEVVCLMLLFVSFQFCMLPFEQNVKIRVPREWLDNPAILQNLSRPPNRPQRPQRKEFKKPDVRKWNLNGENKAPYGMDVNAEVWNGRVAMVCFAWVFLQEWIQDKGLLIGLEEKHGPSEAALLLFIIGLGGFITYLHNMFSLEAEAYRKSRLPPTTEAPKSFSPVASRTFEFGQTTGRMPALHGQPSSPPSVPPNNVLRQPMAGSYSSPNGSYAPNMPPVSFRQQPRLGSNAPRPNTTQTNLRQPGTLERKLPQTVDQTRPYFQQSSLPPPTSFRRNPPPPVYGHAAPSSTPLNAPMQQSTDNDVYQPIQQQQYARQGMQPSGTSWLYRSPSNSGVPPRAYDPPSAPTAAPLQKSMIQSYEESLRTMTKEPTTLKAATNQQGLPYQAPSNSDQPRVWPNVPDIVTPPRMQLFKSDALSSAAKGDPSLLDQVEPTLPMRSSADIVPPEIKPGVRPFPKPEPFAFSPDNPIAQLGKYSYEQSRADYNIQQSVGDKSTSASSPPENTCFDKTEREAAAPNPMPYSTEEYAPRYQPSPYNMPHKGRRSYLDTLGPS</sequence>
<evidence type="ECO:0000313" key="13">
    <source>
        <dbReference type="Proteomes" id="UP000198406"/>
    </source>
</evidence>
<evidence type="ECO:0000256" key="2">
    <source>
        <dbReference type="ARBA" id="ARBA00004229"/>
    </source>
</evidence>
<evidence type="ECO:0000256" key="9">
    <source>
        <dbReference type="ARBA" id="ARBA00023243"/>
    </source>
</evidence>
<feature type="region of interest" description="Disordered" evidence="11">
    <location>
        <begin position="259"/>
        <end position="433"/>
    </location>
</feature>
<dbReference type="Proteomes" id="UP000198406">
    <property type="component" value="Unassembled WGS sequence"/>
</dbReference>
<evidence type="ECO:0000256" key="10">
    <source>
        <dbReference type="ARBA" id="ARBA00037956"/>
    </source>
</evidence>
<keyword evidence="6" id="KW-0812">Transmembrane</keyword>
<proteinExistence type="inferred from homology"/>
<feature type="compositionally biased region" description="Polar residues" evidence="11">
    <location>
        <begin position="371"/>
        <end position="387"/>
    </location>
</feature>
<keyword evidence="4" id="KW-0150">Chloroplast</keyword>
<protein>
    <submittedName>
        <fullName evidence="12">Uncharacterized protein</fullName>
    </submittedName>
</protein>
<keyword evidence="8" id="KW-0472">Membrane</keyword>
<keyword evidence="9" id="KW-0437">Light-harvesting polypeptide</keyword>